<gene>
    <name evidence="2" type="ORF">AWB68_08267</name>
</gene>
<comment type="caution">
    <text evidence="2">The sequence shown here is derived from an EMBL/GenBank/DDBJ whole genome shotgun (WGS) entry which is preliminary data.</text>
</comment>
<dbReference type="Gene3D" id="1.10.540.10">
    <property type="entry name" value="Acyl-CoA dehydrogenase/oxidase, N-terminal domain"/>
    <property type="match status" value="1"/>
</dbReference>
<organism evidence="2 3">
    <name type="scientific">Caballeronia choica</name>
    <dbReference type="NCBI Taxonomy" id="326476"/>
    <lineage>
        <taxon>Bacteria</taxon>
        <taxon>Pseudomonadati</taxon>
        <taxon>Pseudomonadota</taxon>
        <taxon>Betaproteobacteria</taxon>
        <taxon>Burkholderiales</taxon>
        <taxon>Burkholderiaceae</taxon>
        <taxon>Caballeronia</taxon>
    </lineage>
</organism>
<accession>A0A158L2A2</accession>
<evidence type="ECO:0000256" key="1">
    <source>
        <dbReference type="SAM" id="Phobius"/>
    </source>
</evidence>
<evidence type="ECO:0000313" key="3">
    <source>
        <dbReference type="Proteomes" id="UP000054770"/>
    </source>
</evidence>
<dbReference type="InterPro" id="IPR052166">
    <property type="entry name" value="Diverse_Acyl-CoA_DH"/>
</dbReference>
<name>A0A158L2A2_9BURK</name>
<keyword evidence="1" id="KW-0472">Membrane</keyword>
<evidence type="ECO:0000313" key="2">
    <source>
        <dbReference type="EMBL" id="SAL87083.1"/>
    </source>
</evidence>
<dbReference type="SUPFAM" id="SSF56645">
    <property type="entry name" value="Acyl-CoA dehydrogenase NM domain-like"/>
    <property type="match status" value="1"/>
</dbReference>
<dbReference type="OrthoDB" id="9764895at2"/>
<dbReference type="EMBL" id="FCON02000264">
    <property type="protein sequence ID" value="SAL87083.1"/>
    <property type="molecule type" value="Genomic_DNA"/>
</dbReference>
<dbReference type="InterPro" id="IPR046373">
    <property type="entry name" value="Acyl-CoA_Oxase/DH_mid-dom_sf"/>
</dbReference>
<keyword evidence="1" id="KW-1133">Transmembrane helix</keyword>
<dbReference type="InterPro" id="IPR037069">
    <property type="entry name" value="AcylCoA_DH/ox_N_sf"/>
</dbReference>
<dbReference type="Gene3D" id="2.40.110.10">
    <property type="entry name" value="Butyryl-CoA Dehydrogenase, subunit A, domain 2"/>
    <property type="match status" value="1"/>
</dbReference>
<dbReference type="GO" id="GO:0050660">
    <property type="term" value="F:flavin adenine dinucleotide binding"/>
    <property type="evidence" value="ECO:0007669"/>
    <property type="project" value="InterPro"/>
</dbReference>
<dbReference type="PANTHER" id="PTHR42803">
    <property type="entry name" value="ACYL-COA DEHYDROGENASE"/>
    <property type="match status" value="1"/>
</dbReference>
<dbReference type="PANTHER" id="PTHR42803:SF1">
    <property type="entry name" value="BROAD-SPECIFICITY LINEAR ACYL-COA DEHYDROGENASE FADE5"/>
    <property type="match status" value="1"/>
</dbReference>
<sequence>MGGWKSLAETVSPFRRISVAGACQNWWLTLLLKWSLANVGFSLCPILTAGAIEALLLVGSDVQKNRYLHKLIKGTWTGMINLNGPQAASDLNAIRTRAVPGGCCIDRWNLPPCFCFARWRPT</sequence>
<feature type="transmembrane region" description="Helical" evidence="1">
    <location>
        <begin position="36"/>
        <end position="58"/>
    </location>
</feature>
<dbReference type="GO" id="GO:0016627">
    <property type="term" value="F:oxidoreductase activity, acting on the CH-CH group of donors"/>
    <property type="evidence" value="ECO:0007669"/>
    <property type="project" value="InterPro"/>
</dbReference>
<keyword evidence="3" id="KW-1185">Reference proteome</keyword>
<proteinExistence type="predicted"/>
<dbReference type="Proteomes" id="UP000054770">
    <property type="component" value="Unassembled WGS sequence"/>
</dbReference>
<dbReference type="InterPro" id="IPR009100">
    <property type="entry name" value="AcylCoA_DH/oxidase_NM_dom_sf"/>
</dbReference>
<protein>
    <submittedName>
        <fullName evidence="2">Acyl-CoA dehydrogenase</fullName>
    </submittedName>
</protein>
<reference evidence="2" key="1">
    <citation type="submission" date="2016-01" db="EMBL/GenBank/DDBJ databases">
        <authorList>
            <person name="Peeters C."/>
        </authorList>
    </citation>
    <scope>NUCLEOTIDE SEQUENCE [LARGE SCALE GENOMIC DNA]</scope>
    <source>
        <strain evidence="2">LMG 22940</strain>
    </source>
</reference>
<dbReference type="AlphaFoldDB" id="A0A158L2A2"/>
<keyword evidence="1" id="KW-0812">Transmembrane</keyword>